<proteinExistence type="predicted"/>
<protein>
    <recommendedName>
        <fullName evidence="3">Competence protein CoiA-like protein</fullName>
    </recommendedName>
</protein>
<reference evidence="1 2" key="1">
    <citation type="submission" date="2015-03" db="EMBL/GenBank/DDBJ databases">
        <title>Draft genome sequence of Luteibacter yeojuensis strain SU11.</title>
        <authorList>
            <person name="Sulaiman J."/>
            <person name="Priya K."/>
            <person name="Chan K.-G."/>
        </authorList>
    </citation>
    <scope>NUCLEOTIDE SEQUENCE [LARGE SCALE GENOMIC DNA]</scope>
    <source>
        <strain evidence="1 2">SU11</strain>
    </source>
</reference>
<evidence type="ECO:0000313" key="1">
    <source>
        <dbReference type="EMBL" id="KJV36952.1"/>
    </source>
</evidence>
<evidence type="ECO:0008006" key="3">
    <source>
        <dbReference type="Google" id="ProtNLM"/>
    </source>
</evidence>
<dbReference type="PATRIC" id="fig|345309.4.peg.2223"/>
<dbReference type="AlphaFoldDB" id="A0A0F3L149"/>
<evidence type="ECO:0000313" key="2">
    <source>
        <dbReference type="Proteomes" id="UP000033651"/>
    </source>
</evidence>
<name>A0A0F3L149_9GAMM</name>
<sequence length="272" mass="31473">MEIAVVDGVRSLPAPGLKGECQACGRPAVAKCGEIVMWHWAHAGRRVCDPWWENEGPWHRSWKAAFPLETHEQVMFAPDGEKHIADLRLPDGLVIELQHSKMEIEEMRSREAFYQRMIWIVDASPFVSNIAIFDALPDPKLPFTADLIVWSPHPAWRTDWTRPRERMSYENLLVARRSQQTPGSTMLLLASHKDRIGESFDETYSGHHLVDWKRPRTVWLETTKPTYLDLGDGRVGRLMRWRPERDSPWCLKLFAKEKLLRHLLARIGNPSA</sequence>
<dbReference type="Proteomes" id="UP000033651">
    <property type="component" value="Unassembled WGS sequence"/>
</dbReference>
<comment type="caution">
    <text evidence="1">The sequence shown here is derived from an EMBL/GenBank/DDBJ whole genome shotgun (WGS) entry which is preliminary data.</text>
</comment>
<dbReference type="EMBL" id="JZRB01000003">
    <property type="protein sequence ID" value="KJV36952.1"/>
    <property type="molecule type" value="Genomic_DNA"/>
</dbReference>
<accession>A0A0F3L149</accession>
<gene>
    <name evidence="1" type="ORF">VI08_01780</name>
</gene>
<organism evidence="1 2">
    <name type="scientific">Luteibacter yeojuensis</name>
    <dbReference type="NCBI Taxonomy" id="345309"/>
    <lineage>
        <taxon>Bacteria</taxon>
        <taxon>Pseudomonadati</taxon>
        <taxon>Pseudomonadota</taxon>
        <taxon>Gammaproteobacteria</taxon>
        <taxon>Lysobacterales</taxon>
        <taxon>Rhodanobacteraceae</taxon>
        <taxon>Luteibacter</taxon>
    </lineage>
</organism>
<keyword evidence="2" id="KW-1185">Reference proteome</keyword>